<evidence type="ECO:0000313" key="6">
    <source>
        <dbReference type="Proteomes" id="UP000188235"/>
    </source>
</evidence>
<evidence type="ECO:0000256" key="2">
    <source>
        <dbReference type="ARBA" id="ARBA00048488"/>
    </source>
</evidence>
<proteinExistence type="inferred from homology"/>
<keyword evidence="1 3" id="KW-0560">Oxidoreductase</keyword>
<reference evidence="5 6" key="1">
    <citation type="journal article" date="2008" name="Int. J. Syst. Evol. Microbiol.">
        <title>Tessaracoccus flavescens sp. nov., isolated from marine sediment.</title>
        <authorList>
            <person name="Lee D.W."/>
            <person name="Lee S.D."/>
        </authorList>
    </citation>
    <scope>NUCLEOTIDE SEQUENCE [LARGE SCALE GENOMIC DNA]</scope>
    <source>
        <strain evidence="5 6">SST-39T</strain>
    </source>
</reference>
<dbReference type="FunFam" id="2.170.150.20:FF:000003">
    <property type="entry name" value="Peptide methionine sulfoxide reductase MsrB"/>
    <property type="match status" value="1"/>
</dbReference>
<comment type="caution">
    <text evidence="3">Lacks conserved residue(s) required for the propagation of feature annotation.</text>
</comment>
<accession>A0A1Q2CU36</accession>
<evidence type="ECO:0000313" key="5">
    <source>
        <dbReference type="EMBL" id="AQP49618.1"/>
    </source>
</evidence>
<dbReference type="NCBIfam" id="TIGR00357">
    <property type="entry name" value="peptide-methionine (R)-S-oxide reductase MsrB"/>
    <property type="match status" value="1"/>
</dbReference>
<dbReference type="InterPro" id="IPR002579">
    <property type="entry name" value="Met_Sox_Rdtase_MsrB_dom"/>
</dbReference>
<dbReference type="GO" id="GO:0033743">
    <property type="term" value="F:peptide-methionine (R)-S-oxide reductase activity"/>
    <property type="evidence" value="ECO:0007669"/>
    <property type="project" value="UniProtKB-UniRule"/>
</dbReference>
<protein>
    <recommendedName>
        <fullName evidence="3">Peptide methionine sulfoxide reductase MsrB</fullName>
        <ecNumber evidence="3">1.8.4.12</ecNumber>
    </recommendedName>
    <alternativeName>
        <fullName evidence="3">Peptide-methionine (R)-S-oxide reductase</fullName>
    </alternativeName>
</protein>
<dbReference type="EC" id="1.8.4.12" evidence="3"/>
<evidence type="ECO:0000256" key="1">
    <source>
        <dbReference type="ARBA" id="ARBA00023002"/>
    </source>
</evidence>
<dbReference type="PANTHER" id="PTHR10173:SF59">
    <property type="entry name" value="PEPTIDE METHIONINE SULFOXIDE REDUCTASE MSRA_MSRB"/>
    <property type="match status" value="1"/>
</dbReference>
<comment type="similarity">
    <text evidence="3">Belongs to the MsrB Met sulfoxide reductase family.</text>
</comment>
<keyword evidence="6" id="KW-1185">Reference proteome</keyword>
<dbReference type="EMBL" id="CP019607">
    <property type="protein sequence ID" value="AQP49618.1"/>
    <property type="molecule type" value="Genomic_DNA"/>
</dbReference>
<dbReference type="GO" id="GO:0005737">
    <property type="term" value="C:cytoplasm"/>
    <property type="evidence" value="ECO:0007669"/>
    <property type="project" value="TreeGrafter"/>
</dbReference>
<dbReference type="Gene3D" id="2.170.150.20">
    <property type="entry name" value="Peptide methionine sulfoxide reductase"/>
    <property type="match status" value="1"/>
</dbReference>
<dbReference type="PROSITE" id="PS51790">
    <property type="entry name" value="MSRB"/>
    <property type="match status" value="1"/>
</dbReference>
<evidence type="ECO:0000256" key="3">
    <source>
        <dbReference type="HAMAP-Rule" id="MF_01400"/>
    </source>
</evidence>
<name>A0A1Q2CU36_9ACTN</name>
<dbReference type="SUPFAM" id="SSF51316">
    <property type="entry name" value="Mss4-like"/>
    <property type="match status" value="1"/>
</dbReference>
<evidence type="ECO:0000259" key="4">
    <source>
        <dbReference type="PROSITE" id="PS51790"/>
    </source>
</evidence>
<sequence>MARPRHLLGGAKVTTNDYRKTPELLSRLSDEQHRVTQQDGTEPAYRNEYWDNHEPGIYVDIVSGQPLFSSTDKYDSGTGWPSFTAPIAADAVATKVDRTHGMIRTEVRSAGADSHLGHLFHDGPAAAGGQRYCMNSAAMRFVPASRLVEEGYGQFGALFDTDQDSTKGANA</sequence>
<dbReference type="AlphaFoldDB" id="A0A1Q2CU36"/>
<feature type="active site" description="Nucleophile" evidence="3">
    <location>
        <position position="133"/>
    </location>
</feature>
<gene>
    <name evidence="3" type="primary">msrB</name>
    <name evidence="5" type="ORF">BW733_00975</name>
</gene>
<dbReference type="PANTHER" id="PTHR10173">
    <property type="entry name" value="METHIONINE SULFOXIDE REDUCTASE"/>
    <property type="match status" value="1"/>
</dbReference>
<dbReference type="InterPro" id="IPR028427">
    <property type="entry name" value="Met_Sox_Rdtase_MsrB"/>
</dbReference>
<dbReference type="OrthoDB" id="9785497at2"/>
<dbReference type="KEGG" id="tfa:BW733_00975"/>
<feature type="domain" description="MsrB" evidence="4">
    <location>
        <begin position="21"/>
        <end position="144"/>
    </location>
</feature>
<dbReference type="HAMAP" id="MF_01400">
    <property type="entry name" value="MsrB"/>
    <property type="match status" value="1"/>
</dbReference>
<dbReference type="InterPro" id="IPR011057">
    <property type="entry name" value="Mss4-like_sf"/>
</dbReference>
<dbReference type="GO" id="GO:0006979">
    <property type="term" value="P:response to oxidative stress"/>
    <property type="evidence" value="ECO:0007669"/>
    <property type="project" value="InterPro"/>
</dbReference>
<dbReference type="GO" id="GO:0030091">
    <property type="term" value="P:protein repair"/>
    <property type="evidence" value="ECO:0007669"/>
    <property type="project" value="InterPro"/>
</dbReference>
<dbReference type="STRING" id="399497.BW733_00975"/>
<dbReference type="Pfam" id="PF01641">
    <property type="entry name" value="SelR"/>
    <property type="match status" value="1"/>
</dbReference>
<organism evidence="5 6">
    <name type="scientific">Tessaracoccus flavescens</name>
    <dbReference type="NCBI Taxonomy" id="399497"/>
    <lineage>
        <taxon>Bacteria</taxon>
        <taxon>Bacillati</taxon>
        <taxon>Actinomycetota</taxon>
        <taxon>Actinomycetes</taxon>
        <taxon>Propionibacteriales</taxon>
        <taxon>Propionibacteriaceae</taxon>
        <taxon>Tessaracoccus</taxon>
    </lineage>
</organism>
<dbReference type="Proteomes" id="UP000188235">
    <property type="component" value="Chromosome"/>
</dbReference>
<comment type="catalytic activity">
    <reaction evidence="2 3">
        <text>L-methionyl-[protein] + [thioredoxin]-disulfide + H2O = L-methionyl-(R)-S-oxide-[protein] + [thioredoxin]-dithiol</text>
        <dbReference type="Rhea" id="RHEA:24164"/>
        <dbReference type="Rhea" id="RHEA-COMP:10698"/>
        <dbReference type="Rhea" id="RHEA-COMP:10700"/>
        <dbReference type="Rhea" id="RHEA-COMP:12313"/>
        <dbReference type="Rhea" id="RHEA-COMP:12314"/>
        <dbReference type="ChEBI" id="CHEBI:15377"/>
        <dbReference type="ChEBI" id="CHEBI:16044"/>
        <dbReference type="ChEBI" id="CHEBI:29950"/>
        <dbReference type="ChEBI" id="CHEBI:45764"/>
        <dbReference type="ChEBI" id="CHEBI:50058"/>
        <dbReference type="EC" id="1.8.4.12"/>
    </reaction>
</comment>